<proteinExistence type="predicted"/>
<dbReference type="OrthoDB" id="258495at2759"/>
<reference evidence="2 3" key="1">
    <citation type="submission" date="2020-08" db="EMBL/GenBank/DDBJ databases">
        <authorList>
            <person name="Koutsovoulos G."/>
            <person name="Danchin GJ E."/>
        </authorList>
    </citation>
    <scope>NUCLEOTIDE SEQUENCE [LARGE SCALE GENOMIC DNA]</scope>
</reference>
<sequence>MTENSTNSASELEVYKQIDDLIKLHKEFNNLQKKFNEEKEKNANLEKKNNSLENELNEMNKKIQKTNSDNENIIVKINGENETEIKKLKQNILQLKTENDQKEEKINSLEEKIKEADDLFEKKFCDIAIKLNNEIFKSVNFVKIKNKWSEFEINSEVSKCCNNMCINTNTPIGKCIKGNGFGNIIDDENIKYIVKNGGLDRDVFVYAENAFNKPQTCFNYSLYYFENKCEFEGDLNCAKAWMYIGLKNLSTNKHILYHAKDANIKNEKNEAFHIPTIFNNNDIYGCGLVYPPTNKINEFPYIFFTQNGKQIGKGILLKDNFNSYRPRVYVYYCSVKTNFGNDLETKPFKYDISKHIILKEFY</sequence>
<feature type="coiled-coil region" evidence="1">
    <location>
        <begin position="21"/>
        <end position="119"/>
    </location>
</feature>
<gene>
    <name evidence="2" type="ORF">MENT_LOCUS52931</name>
</gene>
<dbReference type="Proteomes" id="UP000580250">
    <property type="component" value="Unassembled WGS sequence"/>
</dbReference>
<dbReference type="InterPro" id="IPR043136">
    <property type="entry name" value="B30.2/SPRY_sf"/>
</dbReference>
<comment type="caution">
    <text evidence="2">The sequence shown here is derived from an EMBL/GenBank/DDBJ whole genome shotgun (WGS) entry which is preliminary data.</text>
</comment>
<evidence type="ECO:0000256" key="1">
    <source>
        <dbReference type="SAM" id="Coils"/>
    </source>
</evidence>
<name>A0A6V7XJS6_MELEN</name>
<dbReference type="EMBL" id="CAJEWN010001709">
    <property type="protein sequence ID" value="CAD2199528.1"/>
    <property type="molecule type" value="Genomic_DNA"/>
</dbReference>
<accession>A0A6V7XJS6</accession>
<dbReference type="Gene3D" id="1.10.287.1490">
    <property type="match status" value="1"/>
</dbReference>
<evidence type="ECO:0000313" key="3">
    <source>
        <dbReference type="Proteomes" id="UP000580250"/>
    </source>
</evidence>
<dbReference type="Gene3D" id="2.60.120.920">
    <property type="match status" value="1"/>
</dbReference>
<evidence type="ECO:0000313" key="2">
    <source>
        <dbReference type="EMBL" id="CAD2199528.1"/>
    </source>
</evidence>
<organism evidence="2 3">
    <name type="scientific">Meloidogyne enterolobii</name>
    <name type="common">Root-knot nematode worm</name>
    <name type="synonym">Meloidogyne mayaguensis</name>
    <dbReference type="NCBI Taxonomy" id="390850"/>
    <lineage>
        <taxon>Eukaryota</taxon>
        <taxon>Metazoa</taxon>
        <taxon>Ecdysozoa</taxon>
        <taxon>Nematoda</taxon>
        <taxon>Chromadorea</taxon>
        <taxon>Rhabditida</taxon>
        <taxon>Tylenchina</taxon>
        <taxon>Tylenchomorpha</taxon>
        <taxon>Tylenchoidea</taxon>
        <taxon>Meloidogynidae</taxon>
        <taxon>Meloidogyninae</taxon>
        <taxon>Meloidogyne</taxon>
    </lineage>
</organism>
<dbReference type="AlphaFoldDB" id="A0A6V7XJS6"/>
<protein>
    <submittedName>
        <fullName evidence="2">Uncharacterized protein</fullName>
    </submittedName>
</protein>
<keyword evidence="1" id="KW-0175">Coiled coil</keyword>